<protein>
    <submittedName>
        <fullName evidence="2">Uncharacterized protein</fullName>
    </submittedName>
</protein>
<sequence>MKKKSAATANAIQQAELILKLYELRRETVMREARSYVGGDFLPSELIQIVSAGNRQSSFVLQVYGYWEMVAAFVTSGALDAELLYNTCPEMYFQYAKIQPYLAQFREAMNLPEFLINVEHLIEGSRPGRKRLEAMQKNLAAIADTKPSSIKATRKEIAPTPKSTVQQRRTLPENTSSNL</sequence>
<evidence type="ECO:0000256" key="1">
    <source>
        <dbReference type="SAM" id="MobiDB-lite"/>
    </source>
</evidence>
<proteinExistence type="predicted"/>
<name>A0A7Y9NNE6_9BACT</name>
<feature type="compositionally biased region" description="Polar residues" evidence="1">
    <location>
        <begin position="161"/>
        <end position="179"/>
    </location>
</feature>
<dbReference type="EMBL" id="JACCCV010000001">
    <property type="protein sequence ID" value="NYF51998.1"/>
    <property type="molecule type" value="Genomic_DNA"/>
</dbReference>
<dbReference type="Pfam" id="PF15956">
    <property type="entry name" value="DUF4760"/>
    <property type="match status" value="1"/>
</dbReference>
<dbReference type="AlphaFoldDB" id="A0A7Y9NNE6"/>
<comment type="caution">
    <text evidence="2">The sequence shown here is derived from an EMBL/GenBank/DDBJ whole genome shotgun (WGS) entry which is preliminary data.</text>
</comment>
<evidence type="ECO:0000313" key="2">
    <source>
        <dbReference type="EMBL" id="NYF51998.1"/>
    </source>
</evidence>
<dbReference type="Proteomes" id="UP000534186">
    <property type="component" value="Unassembled WGS sequence"/>
</dbReference>
<gene>
    <name evidence="2" type="ORF">HDF12_002363</name>
</gene>
<dbReference type="InterPro" id="IPR031876">
    <property type="entry name" value="DUF4760"/>
</dbReference>
<organism evidence="2 3">
    <name type="scientific">Tunturiibacter lichenicola</name>
    <dbReference type="NCBI Taxonomy" id="2051959"/>
    <lineage>
        <taxon>Bacteria</taxon>
        <taxon>Pseudomonadati</taxon>
        <taxon>Acidobacteriota</taxon>
        <taxon>Terriglobia</taxon>
        <taxon>Terriglobales</taxon>
        <taxon>Acidobacteriaceae</taxon>
        <taxon>Tunturiibacter</taxon>
    </lineage>
</organism>
<feature type="region of interest" description="Disordered" evidence="1">
    <location>
        <begin position="150"/>
        <end position="179"/>
    </location>
</feature>
<evidence type="ECO:0000313" key="3">
    <source>
        <dbReference type="Proteomes" id="UP000534186"/>
    </source>
</evidence>
<reference evidence="2 3" key="1">
    <citation type="submission" date="2020-07" db="EMBL/GenBank/DDBJ databases">
        <title>Genomic Encyclopedia of Type Strains, Phase IV (KMG-V): Genome sequencing to study the core and pangenomes of soil and plant-associated prokaryotes.</title>
        <authorList>
            <person name="Whitman W."/>
        </authorList>
    </citation>
    <scope>NUCLEOTIDE SEQUENCE [LARGE SCALE GENOMIC DNA]</scope>
    <source>
        <strain evidence="2 3">M8UP30</strain>
    </source>
</reference>
<accession>A0A7Y9NNE6</accession>